<reference evidence="4" key="2">
    <citation type="submission" date="2015-04" db="EMBL/GenBank/DDBJ databases">
        <title>Complete genome sequence of Salinicoccus halodurans strain H3B36, isolated from the Qaidam basin of China.</title>
        <authorList>
            <person name="Ma Y."/>
            <person name="Jiang K."/>
            <person name="Xue Y."/>
        </authorList>
    </citation>
    <scope>NUCLEOTIDE SEQUENCE [LARGE SCALE GENOMIC DNA]</scope>
    <source>
        <strain evidence="4">H3B36</strain>
    </source>
</reference>
<accession>A0A0F7HKR3</accession>
<feature type="transmembrane region" description="Helical" evidence="1">
    <location>
        <begin position="30"/>
        <end position="53"/>
    </location>
</feature>
<evidence type="ECO:0000313" key="5">
    <source>
        <dbReference type="Proteomes" id="UP000183090"/>
    </source>
</evidence>
<proteinExistence type="predicted"/>
<feature type="transmembrane region" description="Helical" evidence="1">
    <location>
        <begin position="7"/>
        <end position="24"/>
    </location>
</feature>
<sequence>MRYVISFIWAFMLTQMVNFVLNSLGGGSPYMFWSGVALAVIITATIAIFDVMLKHPDEENEAQHNH</sequence>
<evidence type="ECO:0000313" key="3">
    <source>
        <dbReference type="EMBL" id="SFK82148.1"/>
    </source>
</evidence>
<dbReference type="Pfam" id="PF11151">
    <property type="entry name" value="DUF2929"/>
    <property type="match status" value="1"/>
</dbReference>
<dbReference type="InterPro" id="IPR021324">
    <property type="entry name" value="DUF2929"/>
</dbReference>
<reference evidence="2 4" key="1">
    <citation type="journal article" date="2015" name="Int. J. Syst. Evol. Microbiol.">
        <title>Complete genome sequence of Salinicoccus halodurans H3B36, isolated from the Qaidam Basin in China.</title>
        <authorList>
            <person name="Jiang K."/>
            <person name="Xue Y."/>
            <person name="Ma Y."/>
        </authorList>
    </citation>
    <scope>NUCLEOTIDE SEQUENCE [LARGE SCALE GENOMIC DNA]</scope>
    <source>
        <strain evidence="2 4">H3B36</strain>
    </source>
</reference>
<keyword evidence="1" id="KW-1133">Transmembrane helix</keyword>
<dbReference type="OrthoDB" id="2440739at2"/>
<keyword evidence="4" id="KW-1185">Reference proteome</keyword>
<dbReference type="AlphaFoldDB" id="A0A0F7HKR3"/>
<evidence type="ECO:0000313" key="4">
    <source>
        <dbReference type="Proteomes" id="UP000034029"/>
    </source>
</evidence>
<keyword evidence="1" id="KW-0472">Membrane</keyword>
<gene>
    <name evidence="2" type="ORF">AAT16_03380</name>
    <name evidence="3" type="ORF">SAMN05216235_1846</name>
</gene>
<dbReference type="KEGG" id="shv:AAT16_03380"/>
<reference evidence="3 5" key="3">
    <citation type="submission" date="2016-10" db="EMBL/GenBank/DDBJ databases">
        <authorList>
            <person name="Varghese N."/>
            <person name="Submissions S."/>
        </authorList>
    </citation>
    <scope>NUCLEOTIDE SEQUENCE [LARGE SCALE GENOMIC DNA]</scope>
    <source>
        <strain evidence="3 5">CGMCC 1.6501</strain>
    </source>
</reference>
<evidence type="ECO:0000313" key="2">
    <source>
        <dbReference type="EMBL" id="AKG73344.1"/>
    </source>
</evidence>
<evidence type="ECO:0000256" key="1">
    <source>
        <dbReference type="SAM" id="Phobius"/>
    </source>
</evidence>
<organism evidence="3 5">
    <name type="scientific">Salinicoccus halodurans</name>
    <dbReference type="NCBI Taxonomy" id="407035"/>
    <lineage>
        <taxon>Bacteria</taxon>
        <taxon>Bacillati</taxon>
        <taxon>Bacillota</taxon>
        <taxon>Bacilli</taxon>
        <taxon>Bacillales</taxon>
        <taxon>Staphylococcaceae</taxon>
        <taxon>Salinicoccus</taxon>
    </lineage>
</organism>
<dbReference type="EMBL" id="CP011366">
    <property type="protein sequence ID" value="AKG73344.1"/>
    <property type="molecule type" value="Genomic_DNA"/>
</dbReference>
<dbReference type="RefSeq" id="WP_046789534.1">
    <property type="nucleotide sequence ID" value="NZ_CP011366.1"/>
</dbReference>
<name>A0A0F7HKR3_9STAP</name>
<dbReference type="Proteomes" id="UP000034029">
    <property type="component" value="Chromosome"/>
</dbReference>
<evidence type="ECO:0008006" key="6">
    <source>
        <dbReference type="Google" id="ProtNLM"/>
    </source>
</evidence>
<dbReference type="EMBL" id="FOTB01000004">
    <property type="protein sequence ID" value="SFK82148.1"/>
    <property type="molecule type" value="Genomic_DNA"/>
</dbReference>
<protein>
    <recommendedName>
        <fullName evidence="6">DeoR faimly transcriptional regulator</fullName>
    </recommendedName>
</protein>
<keyword evidence="1" id="KW-0812">Transmembrane</keyword>
<dbReference type="Proteomes" id="UP000183090">
    <property type="component" value="Unassembled WGS sequence"/>
</dbReference>